<dbReference type="PRINTS" id="PR00367">
    <property type="entry name" value="ETHRSPELEMNT"/>
</dbReference>
<evidence type="ECO:0000256" key="7">
    <source>
        <dbReference type="ARBA" id="ARBA00023242"/>
    </source>
</evidence>
<dbReference type="PROSITE" id="PS51352">
    <property type="entry name" value="THIOREDOXIN_2"/>
    <property type="match status" value="1"/>
</dbReference>
<evidence type="ECO:0000259" key="10">
    <source>
        <dbReference type="PROSITE" id="PS51032"/>
    </source>
</evidence>
<keyword evidence="4" id="KW-0238">DNA-binding</keyword>
<keyword evidence="3" id="KW-0805">Transcription regulation</keyword>
<dbReference type="CDD" id="cd02947">
    <property type="entry name" value="TRX_family"/>
    <property type="match status" value="1"/>
</dbReference>
<dbReference type="PROSITE" id="PS51032">
    <property type="entry name" value="AP2_ERF"/>
    <property type="match status" value="1"/>
</dbReference>
<dbReference type="GO" id="GO:0003677">
    <property type="term" value="F:DNA binding"/>
    <property type="evidence" value="ECO:0007669"/>
    <property type="project" value="UniProtKB-KW"/>
</dbReference>
<dbReference type="Gene3D" id="3.30.730.10">
    <property type="entry name" value="AP2/ERF domain"/>
    <property type="match status" value="1"/>
</dbReference>
<proteinExistence type="predicted"/>
<keyword evidence="5" id="KW-1015">Disulfide bond</keyword>
<dbReference type="EMBL" id="CP136897">
    <property type="protein sequence ID" value="WOL16332.1"/>
    <property type="molecule type" value="Genomic_DNA"/>
</dbReference>
<evidence type="ECO:0000256" key="4">
    <source>
        <dbReference type="ARBA" id="ARBA00023125"/>
    </source>
</evidence>
<gene>
    <name evidence="12" type="ORF">Cni_G25119</name>
</gene>
<keyword evidence="7" id="KW-0539">Nucleus</keyword>
<dbReference type="SUPFAM" id="SSF52833">
    <property type="entry name" value="Thioredoxin-like"/>
    <property type="match status" value="1"/>
</dbReference>
<evidence type="ECO:0000256" key="2">
    <source>
        <dbReference type="ARBA" id="ARBA00022982"/>
    </source>
</evidence>
<dbReference type="FunFam" id="3.30.730.10:FF:000001">
    <property type="entry name" value="Ethylene-responsive transcription factor 2"/>
    <property type="match status" value="1"/>
</dbReference>
<dbReference type="Gene3D" id="3.40.30.10">
    <property type="entry name" value="Glutaredoxin"/>
    <property type="match status" value="1"/>
</dbReference>
<evidence type="ECO:0000256" key="5">
    <source>
        <dbReference type="ARBA" id="ARBA00023157"/>
    </source>
</evidence>
<evidence type="ECO:0008006" key="14">
    <source>
        <dbReference type="Google" id="ProtNLM"/>
    </source>
</evidence>
<protein>
    <recommendedName>
        <fullName evidence="14">AP2/ERF domain-containing protein</fullName>
    </recommendedName>
</protein>
<dbReference type="InterPro" id="IPR013766">
    <property type="entry name" value="Thioredoxin_domain"/>
</dbReference>
<evidence type="ECO:0000313" key="13">
    <source>
        <dbReference type="Proteomes" id="UP001327560"/>
    </source>
</evidence>
<dbReference type="InterPro" id="IPR036249">
    <property type="entry name" value="Thioredoxin-like_sf"/>
</dbReference>
<dbReference type="FunFam" id="3.40.30.10:FF:000245">
    <property type="entry name" value="Thioredoxin"/>
    <property type="match status" value="1"/>
</dbReference>
<dbReference type="InterPro" id="IPR016177">
    <property type="entry name" value="DNA-bd_dom_sf"/>
</dbReference>
<reference evidence="12 13" key="1">
    <citation type="submission" date="2023-10" db="EMBL/GenBank/DDBJ databases">
        <title>Chromosome-scale genome assembly provides insights into flower coloration mechanisms of Canna indica.</title>
        <authorList>
            <person name="Li C."/>
        </authorList>
    </citation>
    <scope>NUCLEOTIDE SEQUENCE [LARGE SCALE GENOMIC DNA]</scope>
    <source>
        <tissue evidence="12">Flower</tissue>
    </source>
</reference>
<dbReference type="Pfam" id="PF00847">
    <property type="entry name" value="AP2"/>
    <property type="match status" value="1"/>
</dbReference>
<evidence type="ECO:0000259" key="11">
    <source>
        <dbReference type="PROSITE" id="PS51352"/>
    </source>
</evidence>
<dbReference type="AlphaFoldDB" id="A0AAQ3KWG7"/>
<dbReference type="GO" id="GO:0005634">
    <property type="term" value="C:nucleus"/>
    <property type="evidence" value="ECO:0007669"/>
    <property type="project" value="UniProtKB-SubCell"/>
</dbReference>
<feature type="region of interest" description="Disordered" evidence="9">
    <location>
        <begin position="168"/>
        <end position="203"/>
    </location>
</feature>
<keyword evidence="13" id="KW-1185">Reference proteome</keyword>
<dbReference type="Pfam" id="PF00085">
    <property type="entry name" value="Thioredoxin"/>
    <property type="match status" value="1"/>
</dbReference>
<feature type="compositionally biased region" description="Polar residues" evidence="9">
    <location>
        <begin position="170"/>
        <end position="180"/>
    </location>
</feature>
<dbReference type="PANTHER" id="PTHR31194">
    <property type="entry name" value="SHN SHINE , DNA BINDING / TRANSCRIPTION FACTOR"/>
    <property type="match status" value="1"/>
</dbReference>
<sequence>MNTTSPAPRSCLRAAFDVPVKFSEHVTATRKTFPAGASSGRARRVVRVLCTDADATDSSSSDNEDGSATARRRIKRHVLEIGIDAAPRRPTAKRRPPTGATDVVSRKRFRGVRRRPWGRWAAEIRDPTRRKRVWLGTFDTAEEAAAVYDDAAIKLKGAKAVTNFPAGKASSATTAVDSGYSTSSSSTRDELASDNPFSSPTSVLRNGADHTPFDFLGYGDVDAFGLSVDPPLYITEFYLPKRPCGEAAGDEFAEFDADDFLVEHADKSVCLCQCGTYSRLDVSRYSSIGAVNEPIHSLITREHTRLGFIYQWENRDIEDEIDFKGANVHVITSTESWDEKISEANKDGKIVVANFSASWCGPCRVIAPAYQELSEKYPSLMFLAIDVDELMEFSSSWDIRATPTFIFLKDGQQLDKLIGANKPDLEKKIITFADSSTQCSKDSNM</sequence>
<keyword evidence="8" id="KW-0676">Redox-active center</keyword>
<evidence type="ECO:0000256" key="1">
    <source>
        <dbReference type="ARBA" id="ARBA00004123"/>
    </source>
</evidence>
<evidence type="ECO:0000256" key="3">
    <source>
        <dbReference type="ARBA" id="ARBA00023015"/>
    </source>
</evidence>
<evidence type="ECO:0000256" key="9">
    <source>
        <dbReference type="SAM" id="MobiDB-lite"/>
    </source>
</evidence>
<dbReference type="PROSITE" id="PS00194">
    <property type="entry name" value="THIOREDOXIN_1"/>
    <property type="match status" value="1"/>
</dbReference>
<dbReference type="InterPro" id="IPR001471">
    <property type="entry name" value="AP2/ERF_dom"/>
</dbReference>
<dbReference type="Proteomes" id="UP001327560">
    <property type="component" value="Chromosome 8"/>
</dbReference>
<evidence type="ECO:0000256" key="8">
    <source>
        <dbReference type="ARBA" id="ARBA00023284"/>
    </source>
</evidence>
<keyword evidence="2" id="KW-0813">Transport</keyword>
<organism evidence="12 13">
    <name type="scientific">Canna indica</name>
    <name type="common">Indian-shot</name>
    <dbReference type="NCBI Taxonomy" id="4628"/>
    <lineage>
        <taxon>Eukaryota</taxon>
        <taxon>Viridiplantae</taxon>
        <taxon>Streptophyta</taxon>
        <taxon>Embryophyta</taxon>
        <taxon>Tracheophyta</taxon>
        <taxon>Spermatophyta</taxon>
        <taxon>Magnoliopsida</taxon>
        <taxon>Liliopsida</taxon>
        <taxon>Zingiberales</taxon>
        <taxon>Cannaceae</taxon>
        <taxon>Canna</taxon>
    </lineage>
</organism>
<feature type="domain" description="Thioredoxin" evidence="11">
    <location>
        <begin position="322"/>
        <end position="434"/>
    </location>
</feature>
<keyword evidence="6" id="KW-0804">Transcription</keyword>
<dbReference type="SMART" id="SM00380">
    <property type="entry name" value="AP2"/>
    <property type="match status" value="1"/>
</dbReference>
<dbReference type="SUPFAM" id="SSF54171">
    <property type="entry name" value="DNA-binding domain"/>
    <property type="match status" value="1"/>
</dbReference>
<accession>A0AAQ3KWG7</accession>
<feature type="domain" description="AP2/ERF" evidence="10">
    <location>
        <begin position="108"/>
        <end position="165"/>
    </location>
</feature>
<dbReference type="InterPro" id="IPR017937">
    <property type="entry name" value="Thioredoxin_CS"/>
</dbReference>
<dbReference type="InterPro" id="IPR050913">
    <property type="entry name" value="AP2/ERF_ERF"/>
</dbReference>
<comment type="subcellular location">
    <subcellularLocation>
        <location evidence="1">Nucleus</location>
    </subcellularLocation>
</comment>
<dbReference type="InterPro" id="IPR036955">
    <property type="entry name" value="AP2/ERF_dom_sf"/>
</dbReference>
<dbReference type="CDD" id="cd00018">
    <property type="entry name" value="AP2"/>
    <property type="match status" value="1"/>
</dbReference>
<dbReference type="PANTHER" id="PTHR31194:SF166">
    <property type="entry name" value="PATHOGENESIS-RELATED GENES TRANSCRIPTIONAL ACTIVATOR PTI6"/>
    <property type="match status" value="1"/>
</dbReference>
<evidence type="ECO:0000313" key="12">
    <source>
        <dbReference type="EMBL" id="WOL16332.1"/>
    </source>
</evidence>
<evidence type="ECO:0000256" key="6">
    <source>
        <dbReference type="ARBA" id="ARBA00023163"/>
    </source>
</evidence>
<keyword evidence="2" id="KW-0249">Electron transport</keyword>
<dbReference type="GO" id="GO:0003700">
    <property type="term" value="F:DNA-binding transcription factor activity"/>
    <property type="evidence" value="ECO:0007669"/>
    <property type="project" value="InterPro"/>
</dbReference>
<name>A0AAQ3KWG7_9LILI</name>